<name>A0ABT8W6A2_9FLAO</name>
<dbReference type="PANTHER" id="PTHR15730">
    <property type="entry name" value="EXPERIMENTAL AUTOIMMUNE PROSTATITIS ANTIGEN 2-RELATED"/>
    <property type="match status" value="1"/>
</dbReference>
<dbReference type="Gene3D" id="3.40.390.80">
    <property type="entry name" value="Peptidase M60, enhancin-like domain 2"/>
    <property type="match status" value="1"/>
</dbReference>
<keyword evidence="1 2" id="KW-0732">Signal</keyword>
<evidence type="ECO:0000259" key="3">
    <source>
        <dbReference type="PROSITE" id="PS51723"/>
    </source>
</evidence>
<dbReference type="PROSITE" id="PS51723">
    <property type="entry name" value="PEPTIDASE_M60"/>
    <property type="match status" value="1"/>
</dbReference>
<accession>A0ABT8W6A2</accession>
<protein>
    <submittedName>
        <fullName evidence="4">T9SS type A sorting domain-containing protein</fullName>
    </submittedName>
</protein>
<dbReference type="InterPro" id="IPR035423">
    <property type="entry name" value="M60-like_N"/>
</dbReference>
<feature type="signal peptide" evidence="2">
    <location>
        <begin position="1"/>
        <end position="19"/>
    </location>
</feature>
<dbReference type="NCBIfam" id="TIGR04183">
    <property type="entry name" value="Por_Secre_tail"/>
    <property type="match status" value="1"/>
</dbReference>
<dbReference type="InterPro" id="IPR026444">
    <property type="entry name" value="Secre_tail"/>
</dbReference>
<dbReference type="InterPro" id="IPR031161">
    <property type="entry name" value="Peptidase_M60_dom"/>
</dbReference>
<organism evidence="4 5">
    <name type="scientific">Flavivirga aquimarina</name>
    <dbReference type="NCBI Taxonomy" id="2027862"/>
    <lineage>
        <taxon>Bacteria</taxon>
        <taxon>Pseudomonadati</taxon>
        <taxon>Bacteroidota</taxon>
        <taxon>Flavobacteriia</taxon>
        <taxon>Flavobacteriales</taxon>
        <taxon>Flavobacteriaceae</taxon>
        <taxon>Flavivirga</taxon>
    </lineage>
</organism>
<evidence type="ECO:0000313" key="4">
    <source>
        <dbReference type="EMBL" id="MDO5968625.1"/>
    </source>
</evidence>
<dbReference type="RefSeq" id="WP_303276302.1">
    <property type="nucleotide sequence ID" value="NZ_JAUOEK010000044.1"/>
</dbReference>
<dbReference type="Proteomes" id="UP001176883">
    <property type="component" value="Unassembled WGS sequence"/>
</dbReference>
<feature type="domain" description="Peptidase M60" evidence="3">
    <location>
        <begin position="197"/>
        <end position="512"/>
    </location>
</feature>
<dbReference type="Gene3D" id="2.60.120.1250">
    <property type="entry name" value="Peptidase M60, enhancin-like domain 1"/>
    <property type="match status" value="1"/>
</dbReference>
<dbReference type="Pfam" id="PF13402">
    <property type="entry name" value="Peptidase_M60"/>
    <property type="match status" value="1"/>
</dbReference>
<reference evidence="4" key="1">
    <citation type="submission" date="2023-07" db="EMBL/GenBank/DDBJ databases">
        <title>Two novel species in the genus Flavivirga.</title>
        <authorList>
            <person name="Kwon K."/>
        </authorList>
    </citation>
    <scope>NUCLEOTIDE SEQUENCE</scope>
    <source>
        <strain evidence="4">KCTC 52353</strain>
    </source>
</reference>
<dbReference type="EMBL" id="JAUOEK010000044">
    <property type="protein sequence ID" value="MDO5968625.1"/>
    <property type="molecule type" value="Genomic_DNA"/>
</dbReference>
<dbReference type="Pfam" id="PF18962">
    <property type="entry name" value="Por_Secre_tail"/>
    <property type="match status" value="1"/>
</dbReference>
<evidence type="ECO:0000313" key="5">
    <source>
        <dbReference type="Proteomes" id="UP001176883"/>
    </source>
</evidence>
<evidence type="ECO:0000256" key="1">
    <source>
        <dbReference type="ARBA" id="ARBA00022729"/>
    </source>
</evidence>
<comment type="caution">
    <text evidence="4">The sequence shown here is derived from an EMBL/GenBank/DDBJ whole genome shotgun (WGS) entry which is preliminary data.</text>
</comment>
<dbReference type="SMART" id="SM01276">
    <property type="entry name" value="M60-like"/>
    <property type="match status" value="1"/>
</dbReference>
<gene>
    <name evidence="4" type="ORF">Q4Q35_02285</name>
</gene>
<dbReference type="PANTHER" id="PTHR15730:SF5">
    <property type="entry name" value="SI:CH211-210B2.2-RELATED"/>
    <property type="match status" value="1"/>
</dbReference>
<dbReference type="Pfam" id="PF17291">
    <property type="entry name" value="M60-like_N"/>
    <property type="match status" value="1"/>
</dbReference>
<dbReference type="InterPro" id="IPR051244">
    <property type="entry name" value="TCAF"/>
</dbReference>
<feature type="chain" id="PRO_5045448962" evidence="2">
    <location>
        <begin position="20"/>
        <end position="1093"/>
    </location>
</feature>
<keyword evidence="5" id="KW-1185">Reference proteome</keyword>
<sequence>MKKNHLLGFLMLLCIIAYSANSNLDNNSDIDCTLEGLSIFNESDFINSLNRISDHILGNTMLSGTQITSEQGIIESNASLLSSNTTVMNAAFDLVELFETEIGPLFVTGPTSISRTSTGYELEIFMLYLQQHILDYCYTEANLLAYPSIFNDVKFETSSYFPGAVSPPSNNNISYTVKINGNHQAVAGSPYNYETEDARRPTGCYLAPGSVATVTVPSSLVGIGASILVGAHTWNNSIKPTIRRMDRVYKLYDINSTTVTIANPLGGGIYINIPYESSLGIVNVTIKNVVRSPYFANTVANQTSVSDWQNIERNHPAPWADFETDKVMHQVPTSWIYNVSDPSSAMDDWDKSMDAVSEMLGRPLLRSKTVAYQQVDLQFRGSAFFPGYPQCNITYNPNTSYNGNHDHFLVTGPSDRSHSDELDTFYHELGHAERIYKFNGEIEAFVNFLYVAVYNKKFGVSLNEAFEESSTTGYDHTLDEAAISWMIAENFRLGNPMSTTAGQYRQEFHYQPRGYAKYVDIVDLFGWEVLEEFYETLNEDYDAGTYESANINVNTVPTDTRTVRMSVAAGYDLRPLLHFWGKHPDFPGLIGASIEGSGAKKSAAIYDRLVHYKNLVPMTNEAFQTFGLQDFSQSAIDNANTTYTSNVDQSYNERFLNKFWNSYGATEGQAAKDEVQAIIDRYFPDGRPDEDDDDDCGNVTYFTPDPTKTYYIDSPVHNLRLAATGESEDAYTTSRSATGADVEWKFIQHNRGSWHIQRAAGGTTPRLRSDNSANPDMQETTSAGKWTYFDFPEGATAGTYYITLPFGPDGFERLQIDHAEGINMVSETLKGSWMSFEIIDVDDYVDPGEGNVTYFTPDPTKVYYIDYPASNLRLAATGEDEDAYFVPTTTTGADVEWQFVQNGDNWHIDRVAGGTKPRFRTDNSLVPDMNPTTSAGTWTQFNFPEGETTGTYYLNLPLGPESFQRVYVNSDDNLRMVPNTFTGGPLEFTMTEVGVASSNRIASKESITELTVEEMSKSVDDLLVYPNPMANRVIINGAKNSTIYLYDINGRTLLIKDISNEIETLDLSHLERGSYYVKIHFGTKIYTKKIIKK</sequence>
<proteinExistence type="predicted"/>
<evidence type="ECO:0000256" key="2">
    <source>
        <dbReference type="SAM" id="SignalP"/>
    </source>
</evidence>